<organism evidence="1 2">
    <name type="scientific">Pseudorhodoferax soli</name>
    <dbReference type="NCBI Taxonomy" id="545864"/>
    <lineage>
        <taxon>Bacteria</taxon>
        <taxon>Pseudomonadati</taxon>
        <taxon>Pseudomonadota</taxon>
        <taxon>Betaproteobacteria</taxon>
        <taxon>Burkholderiales</taxon>
        <taxon>Comamonadaceae</taxon>
    </lineage>
</organism>
<evidence type="ECO:0000313" key="2">
    <source>
        <dbReference type="Proteomes" id="UP000252884"/>
    </source>
</evidence>
<keyword evidence="2" id="KW-1185">Reference proteome</keyword>
<dbReference type="RefSeq" id="WP_114472099.1">
    <property type="nucleotide sequence ID" value="NZ_QPJK01000014.1"/>
</dbReference>
<protein>
    <submittedName>
        <fullName evidence="1">Uncharacterized protein</fullName>
    </submittedName>
</protein>
<sequence>MPMDYLRSIEYLDLPLRVDDEHAVQCIRVLRAAGMVDATFVASEVPGREVAAVQAITTKGRVALAQHAQGKPFP</sequence>
<evidence type="ECO:0000313" key="1">
    <source>
        <dbReference type="EMBL" id="RCW64718.1"/>
    </source>
</evidence>
<dbReference type="Proteomes" id="UP000252884">
    <property type="component" value="Unassembled WGS sequence"/>
</dbReference>
<dbReference type="EMBL" id="QPJK01000014">
    <property type="protein sequence ID" value="RCW64718.1"/>
    <property type="molecule type" value="Genomic_DNA"/>
</dbReference>
<name>A0A368XCI7_9BURK</name>
<reference evidence="1 2" key="1">
    <citation type="submission" date="2018-07" db="EMBL/GenBank/DDBJ databases">
        <title>Genomic Encyclopedia of Type Strains, Phase IV (KMG-IV): sequencing the most valuable type-strain genomes for metagenomic binning, comparative biology and taxonomic classification.</title>
        <authorList>
            <person name="Goeker M."/>
        </authorList>
    </citation>
    <scope>NUCLEOTIDE SEQUENCE [LARGE SCALE GENOMIC DNA]</scope>
    <source>
        <strain evidence="1 2">DSM 21634</strain>
    </source>
</reference>
<dbReference type="AlphaFoldDB" id="A0A368XCI7"/>
<gene>
    <name evidence="1" type="ORF">DES41_11430</name>
</gene>
<accession>A0A368XCI7</accession>
<proteinExistence type="predicted"/>
<comment type="caution">
    <text evidence="1">The sequence shown here is derived from an EMBL/GenBank/DDBJ whole genome shotgun (WGS) entry which is preliminary data.</text>
</comment>